<keyword evidence="3" id="KW-1185">Reference proteome</keyword>
<feature type="compositionally biased region" description="Basic and acidic residues" evidence="1">
    <location>
        <begin position="23"/>
        <end position="32"/>
    </location>
</feature>
<protein>
    <submittedName>
        <fullName evidence="2">Uncharacterized protein</fullName>
    </submittedName>
</protein>
<sequence length="364" mass="41655">MAPHTGRNLRSTRIASRTRTRRRSTEDHDPDEVSLKRYQRNLDRHVSEGKMMTFNPRRRRWERWPRPYYETNDGLLGNMHADAFPLVPFQPVLCPHSLNPMRKKEDCTMTIHQKLEGTPSFYFQVQNGTHECRFLIPIPDLKEYTPPMIHCSFFTIGRALSRATHDAKVCDALESSYLRGDFQNGTTHPTQTSQTPPELLAWDLTVNPESQNVANQHQQFVGTGIGFAIRNLHSTRGISLKCMYSVDGYQDHLDGHGNCRNWFVPARPRSKLPAVERLTPEMVWDVADRPEDGSDTTSTQGEVGEEYCDNGAPTRAALLEWNSRVGITKNVWALVSTMGVLCRDCLRIRSVVAHECHYNVCINY</sequence>
<gene>
    <name evidence="2" type="ORF">VNI00_018054</name>
</gene>
<dbReference type="Proteomes" id="UP001383192">
    <property type="component" value="Unassembled WGS sequence"/>
</dbReference>
<evidence type="ECO:0000256" key="1">
    <source>
        <dbReference type="SAM" id="MobiDB-lite"/>
    </source>
</evidence>
<comment type="caution">
    <text evidence="2">The sequence shown here is derived from an EMBL/GenBank/DDBJ whole genome shotgun (WGS) entry which is preliminary data.</text>
</comment>
<feature type="region of interest" description="Disordered" evidence="1">
    <location>
        <begin position="1"/>
        <end position="32"/>
    </location>
</feature>
<evidence type="ECO:0000313" key="2">
    <source>
        <dbReference type="EMBL" id="KAK7019444.1"/>
    </source>
</evidence>
<reference evidence="2 3" key="1">
    <citation type="submission" date="2024-01" db="EMBL/GenBank/DDBJ databases">
        <title>A draft genome for a cacao thread blight-causing isolate of Paramarasmius palmivorus.</title>
        <authorList>
            <person name="Baruah I.K."/>
            <person name="Bukari Y."/>
            <person name="Amoako-Attah I."/>
            <person name="Meinhardt L.W."/>
            <person name="Bailey B.A."/>
            <person name="Cohen S.P."/>
        </authorList>
    </citation>
    <scope>NUCLEOTIDE SEQUENCE [LARGE SCALE GENOMIC DNA]</scope>
    <source>
        <strain evidence="2 3">GH-12</strain>
    </source>
</reference>
<dbReference type="AlphaFoldDB" id="A0AAW0B2H3"/>
<dbReference type="EMBL" id="JAYKXP010000207">
    <property type="protein sequence ID" value="KAK7019444.1"/>
    <property type="molecule type" value="Genomic_DNA"/>
</dbReference>
<proteinExistence type="predicted"/>
<accession>A0AAW0B2H3</accession>
<name>A0AAW0B2H3_9AGAR</name>
<organism evidence="2 3">
    <name type="scientific">Paramarasmius palmivorus</name>
    <dbReference type="NCBI Taxonomy" id="297713"/>
    <lineage>
        <taxon>Eukaryota</taxon>
        <taxon>Fungi</taxon>
        <taxon>Dikarya</taxon>
        <taxon>Basidiomycota</taxon>
        <taxon>Agaricomycotina</taxon>
        <taxon>Agaricomycetes</taxon>
        <taxon>Agaricomycetidae</taxon>
        <taxon>Agaricales</taxon>
        <taxon>Marasmiineae</taxon>
        <taxon>Marasmiaceae</taxon>
        <taxon>Paramarasmius</taxon>
    </lineage>
</organism>
<evidence type="ECO:0000313" key="3">
    <source>
        <dbReference type="Proteomes" id="UP001383192"/>
    </source>
</evidence>